<dbReference type="InParanoid" id="D8LLN8"/>
<evidence type="ECO:0000313" key="2">
    <source>
        <dbReference type="EMBL" id="CBN74669.1"/>
    </source>
</evidence>
<feature type="compositionally biased region" description="Low complexity" evidence="1">
    <location>
        <begin position="102"/>
        <end position="113"/>
    </location>
</feature>
<reference evidence="2 3" key="1">
    <citation type="journal article" date="2010" name="Nature">
        <title>The Ectocarpus genome and the independent evolution of multicellularity in brown algae.</title>
        <authorList>
            <person name="Cock J.M."/>
            <person name="Sterck L."/>
            <person name="Rouze P."/>
            <person name="Scornet D."/>
            <person name="Allen A.E."/>
            <person name="Amoutzias G."/>
            <person name="Anthouard V."/>
            <person name="Artiguenave F."/>
            <person name="Aury J.M."/>
            <person name="Badger J.H."/>
            <person name="Beszteri B."/>
            <person name="Billiau K."/>
            <person name="Bonnet E."/>
            <person name="Bothwell J.H."/>
            <person name="Bowler C."/>
            <person name="Boyen C."/>
            <person name="Brownlee C."/>
            <person name="Carrano C.J."/>
            <person name="Charrier B."/>
            <person name="Cho G.Y."/>
            <person name="Coelho S.M."/>
            <person name="Collen J."/>
            <person name="Corre E."/>
            <person name="Da Silva C."/>
            <person name="Delage L."/>
            <person name="Delaroque N."/>
            <person name="Dittami S.M."/>
            <person name="Doulbeau S."/>
            <person name="Elias M."/>
            <person name="Farnham G."/>
            <person name="Gachon C.M."/>
            <person name="Gschloessl B."/>
            <person name="Heesch S."/>
            <person name="Jabbari K."/>
            <person name="Jubin C."/>
            <person name="Kawai H."/>
            <person name="Kimura K."/>
            <person name="Kloareg B."/>
            <person name="Kupper F.C."/>
            <person name="Lang D."/>
            <person name="Le Bail A."/>
            <person name="Leblanc C."/>
            <person name="Lerouge P."/>
            <person name="Lohr M."/>
            <person name="Lopez P.J."/>
            <person name="Martens C."/>
            <person name="Maumus F."/>
            <person name="Michel G."/>
            <person name="Miranda-Saavedra D."/>
            <person name="Morales J."/>
            <person name="Moreau H."/>
            <person name="Motomura T."/>
            <person name="Nagasato C."/>
            <person name="Napoli C.A."/>
            <person name="Nelson D.R."/>
            <person name="Nyvall-Collen P."/>
            <person name="Peters A.F."/>
            <person name="Pommier C."/>
            <person name="Potin P."/>
            <person name="Poulain J."/>
            <person name="Quesneville H."/>
            <person name="Read B."/>
            <person name="Rensing S.A."/>
            <person name="Ritter A."/>
            <person name="Rousvoal S."/>
            <person name="Samanta M."/>
            <person name="Samson G."/>
            <person name="Schroeder D.C."/>
            <person name="Segurens B."/>
            <person name="Strittmatter M."/>
            <person name="Tonon T."/>
            <person name="Tregear J.W."/>
            <person name="Valentin K."/>
            <person name="von Dassow P."/>
            <person name="Yamagishi T."/>
            <person name="Van de Peer Y."/>
            <person name="Wincker P."/>
        </authorList>
    </citation>
    <scope>NUCLEOTIDE SEQUENCE [LARGE SCALE GENOMIC DNA]</scope>
    <source>
        <strain evidence="3">Ec32 / CCAP1310/4</strain>
    </source>
</reference>
<proteinExistence type="predicted"/>
<dbReference type="AlphaFoldDB" id="D8LLN8"/>
<feature type="region of interest" description="Disordered" evidence="1">
    <location>
        <begin position="24"/>
        <end position="143"/>
    </location>
</feature>
<dbReference type="EMBL" id="FN649760">
    <property type="protein sequence ID" value="CBN74669.1"/>
    <property type="molecule type" value="Genomic_DNA"/>
</dbReference>
<accession>D8LLN8</accession>
<keyword evidence="3" id="KW-1185">Reference proteome</keyword>
<evidence type="ECO:0000313" key="3">
    <source>
        <dbReference type="Proteomes" id="UP000002630"/>
    </source>
</evidence>
<dbReference type="OrthoDB" id="10361133at2759"/>
<name>D8LLN8_ECTSI</name>
<feature type="compositionally biased region" description="Basic and acidic residues" evidence="1">
    <location>
        <begin position="87"/>
        <end position="99"/>
    </location>
</feature>
<dbReference type="Proteomes" id="UP000002630">
    <property type="component" value="Unassembled WGS sequence"/>
</dbReference>
<gene>
    <name evidence="2" type="ORF">Esi_0037_0091</name>
</gene>
<sequence length="206" mass="21594">MGAPRREGGVAGAAEMAVLGGETASLLDGPGELADRNPYSRAFETGGGGGRGYTVIEDRNGGGPEGPPELPLSNFQSYHAQPPASIPDRHASLPPERHQGTNSNNNSSSSSNQNKKRTRTRFPSLTPALAPAPGTFSANGDTRAAEAVAQARKTWAPPVLRTKAIASYGAVPDLEIIPENIEVSRFQKRQRAGRHSDLGCPSCVIS</sequence>
<protein>
    <submittedName>
        <fullName evidence="2">Uncharacterized protein</fullName>
    </submittedName>
</protein>
<organism evidence="2 3">
    <name type="scientific">Ectocarpus siliculosus</name>
    <name type="common">Brown alga</name>
    <name type="synonym">Conferva siliculosa</name>
    <dbReference type="NCBI Taxonomy" id="2880"/>
    <lineage>
        <taxon>Eukaryota</taxon>
        <taxon>Sar</taxon>
        <taxon>Stramenopiles</taxon>
        <taxon>Ochrophyta</taxon>
        <taxon>PX clade</taxon>
        <taxon>Phaeophyceae</taxon>
        <taxon>Ectocarpales</taxon>
        <taxon>Ectocarpaceae</taxon>
        <taxon>Ectocarpus</taxon>
    </lineage>
</organism>
<evidence type="ECO:0000256" key="1">
    <source>
        <dbReference type="SAM" id="MobiDB-lite"/>
    </source>
</evidence>